<name>A0A1B3B9Z9_9GAMM</name>
<feature type="compositionally biased region" description="Basic and acidic residues" evidence="3">
    <location>
        <begin position="31"/>
        <end position="53"/>
    </location>
</feature>
<accession>A0A1B3B9Z9</accession>
<dbReference type="PANTHER" id="PTHR23422">
    <property type="entry name" value="DIPEPTIDYL PEPTIDASE III-RELATED"/>
    <property type="match status" value="1"/>
</dbReference>
<dbReference type="GO" id="GO:0046872">
    <property type="term" value="F:metal ion binding"/>
    <property type="evidence" value="ECO:0007669"/>
    <property type="project" value="UniProtKB-KW"/>
</dbReference>
<keyword evidence="1" id="KW-0479">Metal-binding</keyword>
<evidence type="ECO:0000256" key="2">
    <source>
        <dbReference type="ARBA" id="ARBA00022801"/>
    </source>
</evidence>
<evidence type="ECO:0000256" key="3">
    <source>
        <dbReference type="SAM" id="MobiDB-lite"/>
    </source>
</evidence>
<feature type="signal peptide" evidence="4">
    <location>
        <begin position="1"/>
        <end position="22"/>
    </location>
</feature>
<dbReference type="Gene3D" id="3.30.540.30">
    <property type="match status" value="1"/>
</dbReference>
<dbReference type="EMBL" id="CP012418">
    <property type="protein sequence ID" value="AOE49627.1"/>
    <property type="molecule type" value="Genomic_DNA"/>
</dbReference>
<dbReference type="GO" id="GO:0008239">
    <property type="term" value="F:dipeptidyl-peptidase activity"/>
    <property type="evidence" value="ECO:0007669"/>
    <property type="project" value="TreeGrafter"/>
</dbReference>
<dbReference type="PROSITE" id="PS51257">
    <property type="entry name" value="PROKAR_LIPOPROTEIN"/>
    <property type="match status" value="1"/>
</dbReference>
<evidence type="ECO:0000313" key="5">
    <source>
        <dbReference type="EMBL" id="AOE49627.1"/>
    </source>
</evidence>
<dbReference type="PATRIC" id="fig|1144748.3.peg.915"/>
<evidence type="ECO:0000256" key="1">
    <source>
        <dbReference type="ARBA" id="ARBA00022723"/>
    </source>
</evidence>
<evidence type="ECO:0000256" key="4">
    <source>
        <dbReference type="SAM" id="SignalP"/>
    </source>
</evidence>
<dbReference type="GO" id="GO:0005737">
    <property type="term" value="C:cytoplasm"/>
    <property type="evidence" value="ECO:0007669"/>
    <property type="project" value="TreeGrafter"/>
</dbReference>
<dbReference type="InterPro" id="IPR039461">
    <property type="entry name" value="Peptidase_M49"/>
</dbReference>
<sequence precursor="true">MKLFTQKSTLCAISLSVLLALGGCSEQQETTSKEEVSEQKVEQVEAETTKEQTETQQEQTTEGSSEYSRFDIYAPFTLTSDLSHLSDNQKQMIGLLIETGKIMDNLFWYQSYGDKEELLSSIEDPKVKKFAEINYGPWDRLDGNEPFIDSYDQKPKGAQFYPEDMTVAEFEAWDQEGKKGLYSFVERNEEGNLTLVPYSVKFKQQLTQASDLLKQAAELAENEDFKNYLQLRADALVTDNYQPSDFAWMDMKNNPVEVVVGPIETYEDQLFGYRASFSTYVLIKDLEWSERLSKFAAFLPELQKGLPVEDKYKQEMPGTDSDLNAYDVVFYAGDSNAGSKTIAINLPNDEKVQLAKGTRRLQLKNAMRAKFDKILVPIAEELIAEDQRQHITFDAFFANTMFHEVAHGLGIKNTINNKGTVRSALKETASALEEGKADILGLYMVSKLYDKGEIADGELMDNYVTFLAGIFRSVRFGASSAHGKANMVRFNYFKDKGAFERNPETGEYRVNFNKMTQAMNDLSEKILVIQGNGDYEAGKALLNNQGVISEQLAKDLQLLEQKQIPVDVVFNQGKDILGIK</sequence>
<feature type="region of interest" description="Disordered" evidence="3">
    <location>
        <begin position="28"/>
        <end position="65"/>
    </location>
</feature>
<dbReference type="OrthoDB" id="9812747at2"/>
<gene>
    <name evidence="5" type="ORF">KS2013_905</name>
</gene>
<reference evidence="6" key="1">
    <citation type="submission" date="2015-08" db="EMBL/GenBank/DDBJ databases">
        <authorList>
            <person name="Kim K.M."/>
        </authorList>
    </citation>
    <scope>NUCLEOTIDE SEQUENCE [LARGE SCALE GENOMIC DNA]</scope>
    <source>
        <strain evidence="6">KCTC 23892</strain>
    </source>
</reference>
<protein>
    <recommendedName>
        <fullName evidence="7">Zn-dependent hydrolase</fullName>
    </recommendedName>
</protein>
<dbReference type="STRING" id="1144748.KS2013_905"/>
<keyword evidence="6" id="KW-1185">Reference proteome</keyword>
<feature type="chain" id="PRO_5008544073" description="Zn-dependent hydrolase" evidence="4">
    <location>
        <begin position="23"/>
        <end position="580"/>
    </location>
</feature>
<evidence type="ECO:0008006" key="7">
    <source>
        <dbReference type="Google" id="ProtNLM"/>
    </source>
</evidence>
<dbReference type="Pfam" id="PF03571">
    <property type="entry name" value="Peptidase_M49"/>
    <property type="match status" value="1"/>
</dbReference>
<dbReference type="KEGG" id="ksd:KS2013_905"/>
<organism evidence="5 6">
    <name type="scientific">Kangiella sediminilitoris</name>
    <dbReference type="NCBI Taxonomy" id="1144748"/>
    <lineage>
        <taxon>Bacteria</taxon>
        <taxon>Pseudomonadati</taxon>
        <taxon>Pseudomonadota</taxon>
        <taxon>Gammaproteobacteria</taxon>
        <taxon>Kangiellales</taxon>
        <taxon>Kangiellaceae</taxon>
        <taxon>Kangiella</taxon>
    </lineage>
</organism>
<dbReference type="RefSeq" id="WP_068990384.1">
    <property type="nucleotide sequence ID" value="NZ_CP012418.1"/>
</dbReference>
<proteinExistence type="predicted"/>
<keyword evidence="2" id="KW-0378">Hydrolase</keyword>
<dbReference type="AlphaFoldDB" id="A0A1B3B9Z9"/>
<dbReference type="PANTHER" id="PTHR23422:SF9">
    <property type="entry name" value="ZN-DEPENDENT HYDROLASE"/>
    <property type="match status" value="1"/>
</dbReference>
<evidence type="ECO:0000313" key="6">
    <source>
        <dbReference type="Proteomes" id="UP000094147"/>
    </source>
</evidence>
<keyword evidence="4" id="KW-0732">Signal</keyword>
<dbReference type="Proteomes" id="UP000094147">
    <property type="component" value="Chromosome"/>
</dbReference>